<dbReference type="EMBL" id="BIFT01000001">
    <property type="protein sequence ID" value="GCE27311.1"/>
    <property type="molecule type" value="Genomic_DNA"/>
</dbReference>
<protein>
    <submittedName>
        <fullName evidence="1">DeoR family transcriptional regulator</fullName>
    </submittedName>
</protein>
<dbReference type="InterPro" id="IPR029058">
    <property type="entry name" value="AB_hydrolase_fold"/>
</dbReference>
<reference evidence="2" key="1">
    <citation type="submission" date="2018-12" db="EMBL/GenBank/DDBJ databases">
        <title>Tengunoibacter tsumagoiensis gen. nov., sp. nov., Dictyobacter kobayashii sp. nov., D. alpinus sp. nov., and D. joshuensis sp. nov. and description of Dictyobacteraceae fam. nov. within the order Ktedonobacterales isolated from Tengu-no-mugimeshi.</title>
        <authorList>
            <person name="Wang C.M."/>
            <person name="Zheng Y."/>
            <person name="Sakai Y."/>
            <person name="Toyoda A."/>
            <person name="Minakuchi Y."/>
            <person name="Abe K."/>
            <person name="Yokota A."/>
            <person name="Yabe S."/>
        </authorList>
    </citation>
    <scope>NUCLEOTIDE SEQUENCE [LARGE SCALE GENOMIC DNA]</scope>
    <source>
        <strain evidence="2">Uno16</strain>
    </source>
</reference>
<dbReference type="OrthoDB" id="155119at2"/>
<sequence length="236" mass="25300">MIDNNDENYVSNAQNTQSQGQLVRIGAEAVYLNGILQIPQDARGLVILAHGIEDPAQNPHQNVIALASAFQEHGLATLQVDLFSSDEIALDERTDFFRQNIDIMQQRLVGTAEWFLENASTENLSIGYFGINEVGAAAIAAAAARPDIAAAVVVLGSAGELASQYAAHDLAPTLLLAAEGDNVAVDNHKQLLDLLTGEKKSEVVAGESNLFSNQHSVNEVIRLVGGWLSHWLVPIV</sequence>
<evidence type="ECO:0000313" key="1">
    <source>
        <dbReference type="EMBL" id="GCE27311.1"/>
    </source>
</evidence>
<dbReference type="Gene3D" id="3.40.50.1820">
    <property type="entry name" value="alpha/beta hydrolase"/>
    <property type="match status" value="1"/>
</dbReference>
<gene>
    <name evidence="1" type="ORF">KDA_27950</name>
</gene>
<dbReference type="SUPFAM" id="SSF53474">
    <property type="entry name" value="alpha/beta-Hydrolases"/>
    <property type="match status" value="1"/>
</dbReference>
<dbReference type="RefSeq" id="WP_126627677.1">
    <property type="nucleotide sequence ID" value="NZ_BIFT01000001.1"/>
</dbReference>
<organism evidence="1 2">
    <name type="scientific">Dictyobacter alpinus</name>
    <dbReference type="NCBI Taxonomy" id="2014873"/>
    <lineage>
        <taxon>Bacteria</taxon>
        <taxon>Bacillati</taxon>
        <taxon>Chloroflexota</taxon>
        <taxon>Ktedonobacteria</taxon>
        <taxon>Ktedonobacterales</taxon>
        <taxon>Dictyobacteraceae</taxon>
        <taxon>Dictyobacter</taxon>
    </lineage>
</organism>
<comment type="caution">
    <text evidence="1">The sequence shown here is derived from an EMBL/GenBank/DDBJ whole genome shotgun (WGS) entry which is preliminary data.</text>
</comment>
<evidence type="ECO:0000313" key="2">
    <source>
        <dbReference type="Proteomes" id="UP000287171"/>
    </source>
</evidence>
<keyword evidence="2" id="KW-1185">Reference proteome</keyword>
<dbReference type="Proteomes" id="UP000287171">
    <property type="component" value="Unassembled WGS sequence"/>
</dbReference>
<dbReference type="AlphaFoldDB" id="A0A402B7G6"/>
<proteinExistence type="predicted"/>
<name>A0A402B7G6_9CHLR</name>
<accession>A0A402B7G6</accession>